<dbReference type="PANTHER" id="PTHR23519">
    <property type="entry name" value="AUTOPHAGY-RELATED PROTEIN 22"/>
    <property type="match status" value="1"/>
</dbReference>
<feature type="transmembrane region" description="Helical" evidence="9">
    <location>
        <begin position="137"/>
        <end position="156"/>
    </location>
</feature>
<feature type="transmembrane region" description="Helical" evidence="9">
    <location>
        <begin position="43"/>
        <end position="65"/>
    </location>
</feature>
<sequence>MASTHKLSPHDYSLSELDLTSYEEKQCKLDVVPLKRSEVWAWYIQNATYCGYGWVAGFLMIPLLIQDAASRNGVEASNHALPCNMTVPNFKCVTPVFGHYLDPGTISLFVSSLSSVMSFFCSLSISAIADHGSYRKSLLIVFSCLGCLNSLGFFLLQSPKLFWVAAILSPLGWTFFNICGVFSHSYLPIYGRVHPDVLAAEARGEPKKTVRKIEEQVVNDLSAYSVGIANVGAVLVHGVAIGISMAMKESMLSLEIAIAFTGVWWLMWMLIVAPWLDARPGTPMPEGKNWIAYSWKKTYNTITSFRRLPEIFKFMIAWFILSDGIGTIPAILFVIIYRELSFNHSHSLIISVLLSVMACLGAYLFLGIRKLWKLTTKFMIMLTLFLYALLLGYLIIVPYFTKSLGLRQTWEGWVCTVYIGIIISTFYSSMRVMLSELCPEGDENEWFSLYLLADKGSSWMGPFVTGAIYTWTGDYRKAFWFPVALMVVGVLILSTVDKDKGKDEAKNFAVDKKARYEAQHRAF</sequence>
<comment type="subcellular location">
    <subcellularLocation>
        <location evidence="1">Endomembrane system</location>
        <topology evidence="1">Multi-pass membrane protein</topology>
    </subcellularLocation>
    <subcellularLocation>
        <location evidence="9">Vacuole membrane</location>
        <topology evidence="9">Multi-pass membrane protein</topology>
    </subcellularLocation>
</comment>
<evidence type="ECO:0000256" key="3">
    <source>
        <dbReference type="ARBA" id="ARBA00022448"/>
    </source>
</evidence>
<comment type="similarity">
    <text evidence="2 9">Belongs to the ATG22 family.</text>
</comment>
<dbReference type="InterPro" id="IPR024671">
    <property type="entry name" value="Atg22-like"/>
</dbReference>
<feature type="transmembrane region" description="Helical" evidence="9">
    <location>
        <begin position="221"/>
        <end position="244"/>
    </location>
</feature>
<evidence type="ECO:0000256" key="1">
    <source>
        <dbReference type="ARBA" id="ARBA00004127"/>
    </source>
</evidence>
<feature type="transmembrane region" description="Helical" evidence="9">
    <location>
        <begin position="314"/>
        <end position="336"/>
    </location>
</feature>
<dbReference type="InterPro" id="IPR036259">
    <property type="entry name" value="MFS_trans_sf"/>
</dbReference>
<keyword evidence="5 9" id="KW-0812">Transmembrane</keyword>
<protein>
    <recommendedName>
        <fullName evidence="9">Autophagy-related protein</fullName>
    </recommendedName>
</protein>
<evidence type="ECO:0000256" key="9">
    <source>
        <dbReference type="RuleBase" id="RU363073"/>
    </source>
</evidence>
<dbReference type="InterPro" id="IPR050495">
    <property type="entry name" value="ATG22/LtaA_families"/>
</dbReference>
<dbReference type="InterPro" id="IPR044738">
    <property type="entry name" value="Atg22"/>
</dbReference>
<feature type="transmembrane region" description="Helical" evidence="9">
    <location>
        <begin position="106"/>
        <end position="125"/>
    </location>
</feature>
<evidence type="ECO:0000256" key="6">
    <source>
        <dbReference type="ARBA" id="ARBA00022970"/>
    </source>
</evidence>
<dbReference type="EMBL" id="JAAAUY010000065">
    <property type="protein sequence ID" value="KAF9336289.1"/>
    <property type="molecule type" value="Genomic_DNA"/>
</dbReference>
<feature type="transmembrane region" description="Helical" evidence="9">
    <location>
        <begin position="410"/>
        <end position="428"/>
    </location>
</feature>
<name>A0A9P5SRU5_9FUNG</name>
<evidence type="ECO:0000256" key="5">
    <source>
        <dbReference type="ARBA" id="ARBA00022692"/>
    </source>
</evidence>
<dbReference type="GO" id="GO:0006914">
    <property type="term" value="P:autophagy"/>
    <property type="evidence" value="ECO:0007669"/>
    <property type="project" value="UniProtKB-KW"/>
</dbReference>
<evidence type="ECO:0000256" key="7">
    <source>
        <dbReference type="ARBA" id="ARBA00022989"/>
    </source>
</evidence>
<feature type="transmembrane region" description="Helical" evidence="9">
    <location>
        <begin position="162"/>
        <end position="182"/>
    </location>
</feature>
<dbReference type="GO" id="GO:0032974">
    <property type="term" value="P:amino acid transmembrane export from vacuole"/>
    <property type="evidence" value="ECO:0007669"/>
    <property type="project" value="InterPro"/>
</dbReference>
<evidence type="ECO:0000313" key="10">
    <source>
        <dbReference type="EMBL" id="KAF9336289.1"/>
    </source>
</evidence>
<keyword evidence="9" id="KW-0072">Autophagy</keyword>
<comment type="function">
    <text evidence="9">Vacuolar effluxer which mediate the efflux of amino acids resulting from autophagic degradation. The release of autophagic amino acids allows the maintenance of protein synthesis and viability during nitrogen starvation.</text>
</comment>
<reference evidence="10" key="1">
    <citation type="journal article" date="2020" name="Fungal Divers.">
        <title>Resolving the Mortierellaceae phylogeny through synthesis of multi-gene phylogenetics and phylogenomics.</title>
        <authorList>
            <person name="Vandepol N."/>
            <person name="Liber J."/>
            <person name="Desiro A."/>
            <person name="Na H."/>
            <person name="Kennedy M."/>
            <person name="Barry K."/>
            <person name="Grigoriev I.V."/>
            <person name="Miller A.N."/>
            <person name="O'Donnell K."/>
            <person name="Stajich J.E."/>
            <person name="Bonito G."/>
        </authorList>
    </citation>
    <scope>NUCLEOTIDE SEQUENCE</scope>
    <source>
        <strain evidence="10">NVP1</strain>
    </source>
</reference>
<accession>A0A9P5SRU5</accession>
<dbReference type="Gene3D" id="1.20.1250.20">
    <property type="entry name" value="MFS general substrate transporter like domains"/>
    <property type="match status" value="1"/>
</dbReference>
<evidence type="ECO:0000256" key="8">
    <source>
        <dbReference type="ARBA" id="ARBA00023136"/>
    </source>
</evidence>
<keyword evidence="7 9" id="KW-1133">Transmembrane helix</keyword>
<dbReference type="GO" id="GO:0005774">
    <property type="term" value="C:vacuolar membrane"/>
    <property type="evidence" value="ECO:0007669"/>
    <property type="project" value="UniProtKB-SubCell"/>
</dbReference>
<evidence type="ECO:0000256" key="4">
    <source>
        <dbReference type="ARBA" id="ARBA00022554"/>
    </source>
</evidence>
<proteinExistence type="inferred from homology"/>
<evidence type="ECO:0000313" key="11">
    <source>
        <dbReference type="Proteomes" id="UP000696485"/>
    </source>
</evidence>
<keyword evidence="11" id="KW-1185">Reference proteome</keyword>
<dbReference type="Proteomes" id="UP000696485">
    <property type="component" value="Unassembled WGS sequence"/>
</dbReference>
<keyword evidence="4 9" id="KW-0926">Vacuole</keyword>
<feature type="transmembrane region" description="Helical" evidence="9">
    <location>
        <begin position="348"/>
        <end position="366"/>
    </location>
</feature>
<keyword evidence="8 9" id="KW-0472">Membrane</keyword>
<dbReference type="AlphaFoldDB" id="A0A9P5SRU5"/>
<dbReference type="GO" id="GO:0012505">
    <property type="term" value="C:endomembrane system"/>
    <property type="evidence" value="ECO:0007669"/>
    <property type="project" value="UniProtKB-SubCell"/>
</dbReference>
<feature type="transmembrane region" description="Helical" evidence="9">
    <location>
        <begin position="256"/>
        <end position="276"/>
    </location>
</feature>
<feature type="transmembrane region" description="Helical" evidence="9">
    <location>
        <begin position="378"/>
        <end position="398"/>
    </location>
</feature>
<keyword evidence="3 9" id="KW-0813">Transport</keyword>
<feature type="transmembrane region" description="Helical" evidence="9">
    <location>
        <begin position="478"/>
        <end position="496"/>
    </location>
</feature>
<comment type="caution">
    <text evidence="10">The sequence shown here is derived from an EMBL/GenBank/DDBJ whole genome shotgun (WGS) entry which is preliminary data.</text>
</comment>
<dbReference type="CDD" id="cd17483">
    <property type="entry name" value="MFS_Atg22_like"/>
    <property type="match status" value="1"/>
</dbReference>
<keyword evidence="6 9" id="KW-0029">Amino-acid transport</keyword>
<dbReference type="Pfam" id="PF11700">
    <property type="entry name" value="ATG22"/>
    <property type="match status" value="1"/>
</dbReference>
<evidence type="ECO:0000256" key="2">
    <source>
        <dbReference type="ARBA" id="ARBA00006978"/>
    </source>
</evidence>
<gene>
    <name evidence="10" type="primary">ATG22_6</name>
    <name evidence="10" type="ORF">BG006_009136</name>
</gene>
<organism evidence="10 11">
    <name type="scientific">Podila minutissima</name>
    <dbReference type="NCBI Taxonomy" id="64525"/>
    <lineage>
        <taxon>Eukaryota</taxon>
        <taxon>Fungi</taxon>
        <taxon>Fungi incertae sedis</taxon>
        <taxon>Mucoromycota</taxon>
        <taxon>Mortierellomycotina</taxon>
        <taxon>Mortierellomycetes</taxon>
        <taxon>Mortierellales</taxon>
        <taxon>Mortierellaceae</taxon>
        <taxon>Podila</taxon>
    </lineage>
</organism>
<dbReference type="PANTHER" id="PTHR23519:SF1">
    <property type="entry name" value="AUTOPHAGY-RELATED PROTEIN 22"/>
    <property type="match status" value="1"/>
</dbReference>
<dbReference type="SUPFAM" id="SSF103473">
    <property type="entry name" value="MFS general substrate transporter"/>
    <property type="match status" value="1"/>
</dbReference>